<feature type="compositionally biased region" description="Polar residues" evidence="2">
    <location>
        <begin position="367"/>
        <end position="382"/>
    </location>
</feature>
<feature type="region of interest" description="Disordered" evidence="2">
    <location>
        <begin position="315"/>
        <end position="349"/>
    </location>
</feature>
<feature type="compositionally biased region" description="Basic and acidic residues" evidence="2">
    <location>
        <begin position="548"/>
        <end position="564"/>
    </location>
</feature>
<feature type="region of interest" description="Disordered" evidence="2">
    <location>
        <begin position="362"/>
        <end position="382"/>
    </location>
</feature>
<feature type="region of interest" description="Disordered" evidence="2">
    <location>
        <begin position="28"/>
        <end position="145"/>
    </location>
</feature>
<feature type="compositionally biased region" description="Low complexity" evidence="2">
    <location>
        <begin position="315"/>
        <end position="345"/>
    </location>
</feature>
<sequence length="631" mass="67649">MGSSSPTTHSRCHHFQSAVSARVTYAARETLSRPSSPAKSIRSSSPVKRVPTQVLPTVAPPPSRPRAKVSSSANVTAGRKPIGSLTPGYASGTSTPRAPSPFKQFDLFQGRLSPKPSSSSLSRMRSTISAASAPSSPLGGNAQPAHSVITATTSESTLAKPSPPRVRHASISSISQLSAMSSARANSVLSPTSSVVSSSHDSDTQSNVSTKRFKAKVTGIALGNPPAALTSLLIPSPTPSPPNVTPQVRQRIGRTASISLLPSANDSMFYPITTSSPVANVHRFAATRTPSASNRPLPCFSSPLHSEHIPHVDPSLVPLPLHSPPSSNVSSSHSSASRSSFSSASRGTVPTVSINGTFDRLVDHKSTNGQNGHASKSRSNSLVVPDAANIHEGYDCSTEGDSDEVEEERTIKAEAKSVRKIADLEISNKSLLAINAQLEANKHKQAKEIRELRRKLRESRLVLPPRTYRALELSTTTEDFHNDDEEEEDKQEEEEDEEDNLAEIIKLGKDDELFNRVQGMLDNLLETGRQALLSKIEDFAPPRGAAKVLHEEEARSWRDGRRGSDSGSRTPAERDLGDDTFDETFVTADSGDDPDGQVRRVGFRIKEKIAKSEGLMAIVVKNIEPIAAAYS</sequence>
<reference evidence="3 4" key="1">
    <citation type="submission" date="2019-02" db="EMBL/GenBank/DDBJ databases">
        <title>Genome sequencing of the rare red list fungi Phellinidium pouzarii.</title>
        <authorList>
            <person name="Buettner E."/>
            <person name="Kellner H."/>
        </authorList>
    </citation>
    <scope>NUCLEOTIDE SEQUENCE [LARGE SCALE GENOMIC DNA]</scope>
    <source>
        <strain evidence="3 4">DSM 108285</strain>
    </source>
</reference>
<gene>
    <name evidence="3" type="ORF">EW145_g2757</name>
</gene>
<dbReference type="AlphaFoldDB" id="A0A4S4L9J6"/>
<protein>
    <submittedName>
        <fullName evidence="3">Uncharacterized protein</fullName>
    </submittedName>
</protein>
<feature type="region of interest" description="Disordered" evidence="2">
    <location>
        <begin position="472"/>
        <end position="499"/>
    </location>
</feature>
<organism evidence="3 4">
    <name type="scientific">Phellinidium pouzarii</name>
    <dbReference type="NCBI Taxonomy" id="167371"/>
    <lineage>
        <taxon>Eukaryota</taxon>
        <taxon>Fungi</taxon>
        <taxon>Dikarya</taxon>
        <taxon>Basidiomycota</taxon>
        <taxon>Agaricomycotina</taxon>
        <taxon>Agaricomycetes</taxon>
        <taxon>Hymenochaetales</taxon>
        <taxon>Hymenochaetaceae</taxon>
        <taxon>Phellinidium</taxon>
    </lineage>
</organism>
<feature type="compositionally biased region" description="Acidic residues" evidence="2">
    <location>
        <begin position="481"/>
        <end position="499"/>
    </location>
</feature>
<feature type="region of interest" description="Disordered" evidence="2">
    <location>
        <begin position="544"/>
        <end position="599"/>
    </location>
</feature>
<evidence type="ECO:0000256" key="1">
    <source>
        <dbReference type="SAM" id="Coils"/>
    </source>
</evidence>
<dbReference type="OrthoDB" id="2555519at2759"/>
<dbReference type="PANTHER" id="PTHR38701">
    <property type="entry name" value="CHROMOSOME 8, WHOLE GENOME SHOTGUN SEQUENCE"/>
    <property type="match status" value="1"/>
</dbReference>
<feature type="compositionally biased region" description="Low complexity" evidence="2">
    <location>
        <begin position="32"/>
        <end position="46"/>
    </location>
</feature>
<name>A0A4S4L9J6_9AGAM</name>
<evidence type="ECO:0000256" key="2">
    <source>
        <dbReference type="SAM" id="MobiDB-lite"/>
    </source>
</evidence>
<accession>A0A4S4L9J6</accession>
<keyword evidence="1" id="KW-0175">Coiled coil</keyword>
<dbReference type="EMBL" id="SGPK01000103">
    <property type="protein sequence ID" value="THH08346.1"/>
    <property type="molecule type" value="Genomic_DNA"/>
</dbReference>
<comment type="caution">
    <text evidence="3">The sequence shown here is derived from an EMBL/GenBank/DDBJ whole genome shotgun (WGS) entry which is preliminary data.</text>
</comment>
<feature type="coiled-coil region" evidence="1">
    <location>
        <begin position="421"/>
        <end position="455"/>
    </location>
</feature>
<keyword evidence="4" id="KW-1185">Reference proteome</keyword>
<feature type="compositionally biased region" description="Low complexity" evidence="2">
    <location>
        <begin position="111"/>
        <end position="137"/>
    </location>
</feature>
<evidence type="ECO:0000313" key="3">
    <source>
        <dbReference type="EMBL" id="THH08346.1"/>
    </source>
</evidence>
<dbReference type="Proteomes" id="UP000308199">
    <property type="component" value="Unassembled WGS sequence"/>
</dbReference>
<dbReference type="PANTHER" id="PTHR38701:SF1">
    <property type="entry name" value="UP-REGULATED DURING SEPTATION PROTEIN 1 DOMAIN-CONTAINING PROTEIN"/>
    <property type="match status" value="1"/>
</dbReference>
<proteinExistence type="predicted"/>
<evidence type="ECO:0000313" key="4">
    <source>
        <dbReference type="Proteomes" id="UP000308199"/>
    </source>
</evidence>